<evidence type="ECO:0000256" key="2">
    <source>
        <dbReference type="ARBA" id="ARBA00022517"/>
    </source>
</evidence>
<dbReference type="PRINTS" id="PR00326">
    <property type="entry name" value="GTP1OBG"/>
</dbReference>
<comment type="similarity">
    <text evidence="1">Belongs to the TRAFAC class OBG-HflX-like GTPase superfamily. OBG GTPase family.</text>
</comment>
<dbReference type="Pfam" id="PF01018">
    <property type="entry name" value="GTP1_OBG"/>
    <property type="match status" value="1"/>
</dbReference>
<dbReference type="PIRSF" id="PIRSF002401">
    <property type="entry name" value="GTP_bd_Obg/CgtA"/>
    <property type="match status" value="1"/>
</dbReference>
<dbReference type="GO" id="GO:0005525">
    <property type="term" value="F:GTP binding"/>
    <property type="evidence" value="ECO:0007669"/>
    <property type="project" value="UniProtKB-KW"/>
</dbReference>
<protein>
    <submittedName>
        <fullName evidence="7">Uncharacterized protein</fullName>
    </submittedName>
</protein>
<accession>A0A9P0E3B3</accession>
<dbReference type="InterPro" id="IPR027417">
    <property type="entry name" value="P-loop_NTPase"/>
</dbReference>
<evidence type="ECO:0000256" key="1">
    <source>
        <dbReference type="ARBA" id="ARBA00007699"/>
    </source>
</evidence>
<organism evidence="7 8">
    <name type="scientific">Nezara viridula</name>
    <name type="common">Southern green stink bug</name>
    <name type="synonym">Cimex viridulus</name>
    <dbReference type="NCBI Taxonomy" id="85310"/>
    <lineage>
        <taxon>Eukaryota</taxon>
        <taxon>Metazoa</taxon>
        <taxon>Ecdysozoa</taxon>
        <taxon>Arthropoda</taxon>
        <taxon>Hexapoda</taxon>
        <taxon>Insecta</taxon>
        <taxon>Pterygota</taxon>
        <taxon>Neoptera</taxon>
        <taxon>Paraneoptera</taxon>
        <taxon>Hemiptera</taxon>
        <taxon>Heteroptera</taxon>
        <taxon>Panheteroptera</taxon>
        <taxon>Pentatomomorpha</taxon>
        <taxon>Pentatomoidea</taxon>
        <taxon>Pentatomidae</taxon>
        <taxon>Pentatominae</taxon>
        <taxon>Nezara</taxon>
    </lineage>
</organism>
<dbReference type="Gene3D" id="2.70.210.12">
    <property type="entry name" value="GTP1/OBG domain"/>
    <property type="match status" value="1"/>
</dbReference>
<dbReference type="GO" id="GO:0005739">
    <property type="term" value="C:mitochondrion"/>
    <property type="evidence" value="ECO:0007669"/>
    <property type="project" value="TreeGrafter"/>
</dbReference>
<sequence>MKPNIEVKPVIDVKTIRAVGGKGGDGCISLLRLWKNDHAGPDGGDGGNGGHVLIEASTCTNSLNHLNPILKGENGEKGFNKDCNGKNAQHTIVKVPVGTVVKCDSKVVGDLSEEGSMFILARGGAGGRGNKFFASDVKQTPLVAEYGANGEDRRYTLELKSKLVAMALSPQEEEEIDSSECDVVSSDDSITDKDYLPHQMHLKQRLRRNVKRTLLIHKCLMAPAQGVGLPNAGKSTLLQAISRAKPKVASYPFTTLQPHLGMVHYSDYEQISVADLPGLIEDSHLGKGLGKH</sequence>
<keyword evidence="8" id="KW-1185">Reference proteome</keyword>
<dbReference type="Gene3D" id="3.40.50.300">
    <property type="entry name" value="P-loop containing nucleotide triphosphate hydrolases"/>
    <property type="match status" value="1"/>
</dbReference>
<dbReference type="PANTHER" id="PTHR11702:SF31">
    <property type="entry name" value="MITOCHONDRIAL RIBOSOME-ASSOCIATED GTPASE 2"/>
    <property type="match status" value="1"/>
</dbReference>
<feature type="domain" description="Obg" evidence="6">
    <location>
        <begin position="8"/>
        <end position="162"/>
    </location>
</feature>
<dbReference type="SUPFAM" id="SSF82051">
    <property type="entry name" value="Obg GTP-binding protein N-terminal domain"/>
    <property type="match status" value="1"/>
</dbReference>
<dbReference type="EMBL" id="OV725077">
    <property type="protein sequence ID" value="CAH1389048.1"/>
    <property type="molecule type" value="Genomic_DNA"/>
</dbReference>
<dbReference type="Proteomes" id="UP001152798">
    <property type="component" value="Chromosome 1"/>
</dbReference>
<dbReference type="OrthoDB" id="347018at2759"/>
<dbReference type="PROSITE" id="PS51710">
    <property type="entry name" value="G_OBG"/>
    <property type="match status" value="1"/>
</dbReference>
<evidence type="ECO:0000259" key="6">
    <source>
        <dbReference type="PROSITE" id="PS51883"/>
    </source>
</evidence>
<keyword evidence="3" id="KW-0547">Nucleotide-binding</keyword>
<dbReference type="PROSITE" id="PS51883">
    <property type="entry name" value="OBG"/>
    <property type="match status" value="1"/>
</dbReference>
<dbReference type="AlphaFoldDB" id="A0A9P0E3B3"/>
<evidence type="ECO:0000256" key="3">
    <source>
        <dbReference type="ARBA" id="ARBA00022741"/>
    </source>
</evidence>
<dbReference type="InterPro" id="IPR036726">
    <property type="entry name" value="GTP1_OBG_dom_sf"/>
</dbReference>
<dbReference type="GO" id="GO:0003924">
    <property type="term" value="F:GTPase activity"/>
    <property type="evidence" value="ECO:0007669"/>
    <property type="project" value="InterPro"/>
</dbReference>
<evidence type="ECO:0000313" key="8">
    <source>
        <dbReference type="Proteomes" id="UP001152798"/>
    </source>
</evidence>
<dbReference type="Pfam" id="PF01926">
    <property type="entry name" value="MMR_HSR1"/>
    <property type="match status" value="1"/>
</dbReference>
<dbReference type="InterPro" id="IPR031167">
    <property type="entry name" value="G_OBG"/>
</dbReference>
<dbReference type="InterPro" id="IPR014100">
    <property type="entry name" value="GTP-bd_Obg/CgtA"/>
</dbReference>
<dbReference type="FunFam" id="2.70.210.12:FF:000001">
    <property type="entry name" value="GTPase Obg"/>
    <property type="match status" value="1"/>
</dbReference>
<dbReference type="InterPro" id="IPR045086">
    <property type="entry name" value="OBG_GTPase"/>
</dbReference>
<keyword evidence="2" id="KW-0690">Ribosome biogenesis</keyword>
<evidence type="ECO:0000313" key="7">
    <source>
        <dbReference type="EMBL" id="CAH1389048.1"/>
    </source>
</evidence>
<dbReference type="GO" id="GO:0042254">
    <property type="term" value="P:ribosome biogenesis"/>
    <property type="evidence" value="ECO:0007669"/>
    <property type="project" value="UniProtKB-UniRule"/>
</dbReference>
<dbReference type="InterPro" id="IPR006169">
    <property type="entry name" value="GTP1_OBG_dom"/>
</dbReference>
<feature type="domain" description="OBG-type G" evidence="5">
    <location>
        <begin position="222"/>
        <end position="292"/>
    </location>
</feature>
<evidence type="ECO:0000256" key="4">
    <source>
        <dbReference type="ARBA" id="ARBA00023134"/>
    </source>
</evidence>
<dbReference type="InterPro" id="IPR006073">
    <property type="entry name" value="GTP-bd"/>
</dbReference>
<proteinExistence type="inferred from homology"/>
<name>A0A9P0E3B3_NEZVI</name>
<keyword evidence="4" id="KW-0342">GTP-binding</keyword>
<reference evidence="7" key="1">
    <citation type="submission" date="2022-01" db="EMBL/GenBank/DDBJ databases">
        <authorList>
            <person name="King R."/>
        </authorList>
    </citation>
    <scope>NUCLEOTIDE SEQUENCE</scope>
</reference>
<dbReference type="GO" id="GO:0000287">
    <property type="term" value="F:magnesium ion binding"/>
    <property type="evidence" value="ECO:0007669"/>
    <property type="project" value="InterPro"/>
</dbReference>
<gene>
    <name evidence="7" type="ORF">NEZAVI_LOCUS518</name>
</gene>
<evidence type="ECO:0000259" key="5">
    <source>
        <dbReference type="PROSITE" id="PS51710"/>
    </source>
</evidence>
<dbReference type="PANTHER" id="PTHR11702">
    <property type="entry name" value="DEVELOPMENTALLY REGULATED GTP-BINDING PROTEIN-RELATED"/>
    <property type="match status" value="1"/>
</dbReference>
<dbReference type="SUPFAM" id="SSF52540">
    <property type="entry name" value="P-loop containing nucleoside triphosphate hydrolases"/>
    <property type="match status" value="1"/>
</dbReference>